<keyword evidence="10" id="KW-1185">Reference proteome</keyword>
<dbReference type="Proteomes" id="UP000010824">
    <property type="component" value="Chromosome"/>
</dbReference>
<comment type="cofactor">
    <cofactor evidence="1">
        <name>[4Fe-4S] cluster</name>
        <dbReference type="ChEBI" id="CHEBI:49883"/>
    </cofactor>
</comment>
<name>L0HIB6_METFS</name>
<evidence type="ECO:0000256" key="6">
    <source>
        <dbReference type="ARBA" id="ARBA00023014"/>
    </source>
</evidence>
<evidence type="ECO:0000313" key="9">
    <source>
        <dbReference type="EMBL" id="AGB03765.1"/>
    </source>
</evidence>
<reference evidence="10" key="1">
    <citation type="submission" date="2011-12" db="EMBL/GenBank/DDBJ databases">
        <title>Complete sequence of Methanoregula formicicum SMSP.</title>
        <authorList>
            <person name="Lucas S."/>
            <person name="Han J."/>
            <person name="Lapidus A."/>
            <person name="Cheng J.-F."/>
            <person name="Goodwin L."/>
            <person name="Pitluck S."/>
            <person name="Peters L."/>
            <person name="Ovchinnikova G."/>
            <person name="Teshima H."/>
            <person name="Detter J.C."/>
            <person name="Han C."/>
            <person name="Tapia R."/>
            <person name="Land M."/>
            <person name="Hauser L."/>
            <person name="Kyrpides N."/>
            <person name="Ivanova N."/>
            <person name="Pagani I."/>
            <person name="Imachi H."/>
            <person name="Tamaki H."/>
            <person name="Sekiguchi Y."/>
            <person name="Kamagata Y."/>
            <person name="Cadillo-Quiroz H."/>
            <person name="Zinder S."/>
            <person name="Liu W.-T."/>
            <person name="Woyke T."/>
        </authorList>
    </citation>
    <scope>NUCLEOTIDE SEQUENCE [LARGE SCALE GENOMIC DNA]</scope>
    <source>
        <strain evidence="10">DSM 22288 / NBRC 105244 / SMSP</strain>
    </source>
</reference>
<dbReference type="GO" id="GO:0051536">
    <property type="term" value="F:iron-sulfur cluster binding"/>
    <property type="evidence" value="ECO:0007669"/>
    <property type="project" value="UniProtKB-KW"/>
</dbReference>
<protein>
    <recommendedName>
        <fullName evidence="7">Ferredoxin</fullName>
    </recommendedName>
</protein>
<dbReference type="GO" id="GO:0009055">
    <property type="term" value="F:electron transfer activity"/>
    <property type="evidence" value="ECO:0007669"/>
    <property type="project" value="UniProtKB-UniRule"/>
</dbReference>
<dbReference type="GO" id="GO:0016491">
    <property type="term" value="F:oxidoreductase activity"/>
    <property type="evidence" value="ECO:0007669"/>
    <property type="project" value="UniProtKB-ARBA"/>
</dbReference>
<dbReference type="GO" id="GO:0005506">
    <property type="term" value="F:iron ion binding"/>
    <property type="evidence" value="ECO:0007669"/>
    <property type="project" value="UniProtKB-UniRule"/>
</dbReference>
<dbReference type="PANTHER" id="PTHR36923">
    <property type="entry name" value="FERREDOXIN"/>
    <property type="match status" value="1"/>
</dbReference>
<organism evidence="9 10">
    <name type="scientific">Methanoregula formicica (strain DSM 22288 / NBRC 105244 / SMSP)</name>
    <dbReference type="NCBI Taxonomy" id="593750"/>
    <lineage>
        <taxon>Archaea</taxon>
        <taxon>Methanobacteriati</taxon>
        <taxon>Methanobacteriota</taxon>
        <taxon>Stenosarchaea group</taxon>
        <taxon>Methanomicrobia</taxon>
        <taxon>Methanomicrobiales</taxon>
        <taxon>Methanoregulaceae</taxon>
        <taxon>Methanoregula</taxon>
    </lineage>
</organism>
<dbReference type="InterPro" id="IPR001080">
    <property type="entry name" value="3Fe4S_ferredoxin"/>
</dbReference>
<dbReference type="InterPro" id="IPR051269">
    <property type="entry name" value="Fe-S_cluster_ET"/>
</dbReference>
<dbReference type="Pfam" id="PF13459">
    <property type="entry name" value="Fer4_15"/>
    <property type="match status" value="1"/>
</dbReference>
<evidence type="ECO:0000256" key="5">
    <source>
        <dbReference type="ARBA" id="ARBA00023004"/>
    </source>
</evidence>
<dbReference type="InParanoid" id="L0HIB6"/>
<comment type="function">
    <text evidence="7">Ferredoxins are iron-sulfur proteins that transfer electrons in a wide variety of metabolic reactions.</text>
</comment>
<dbReference type="AlphaFoldDB" id="L0HIB6"/>
<evidence type="ECO:0000256" key="4">
    <source>
        <dbReference type="ARBA" id="ARBA00022982"/>
    </source>
</evidence>
<keyword evidence="3 7" id="KW-0479">Metal-binding</keyword>
<keyword evidence="5 7" id="KW-0408">Iron</keyword>
<proteinExistence type="predicted"/>
<dbReference type="STRING" id="593750.Metfor_2782"/>
<dbReference type="KEGG" id="mfo:Metfor_2782"/>
<feature type="domain" description="4Fe-4S ferredoxin-type" evidence="8">
    <location>
        <begin position="1"/>
        <end position="29"/>
    </location>
</feature>
<evidence type="ECO:0000313" key="10">
    <source>
        <dbReference type="Proteomes" id="UP000010824"/>
    </source>
</evidence>
<dbReference type="InterPro" id="IPR017896">
    <property type="entry name" value="4Fe4S_Fe-S-bd"/>
</dbReference>
<keyword evidence="4 7" id="KW-0249">Electron transport</keyword>
<dbReference type="InterPro" id="IPR017900">
    <property type="entry name" value="4Fe4S_Fe_S_CS"/>
</dbReference>
<sequence length="74" mass="8112">MNVSIQRDACTSCGTCWETCPDFFEENPDDHFSQVREKFRSAGAIAEGISPDDLEACVRDAADLCPVQIISIAD</sequence>
<dbReference type="OrthoDB" id="5583at2157"/>
<gene>
    <name evidence="9" type="ordered locus">Metfor_2782</name>
</gene>
<dbReference type="HOGENOM" id="CLU_139698_9_1_2"/>
<accession>L0HIB6</accession>
<dbReference type="SUPFAM" id="SSF54862">
    <property type="entry name" value="4Fe-4S ferredoxins"/>
    <property type="match status" value="1"/>
</dbReference>
<keyword evidence="6 7" id="KW-0411">Iron-sulfur</keyword>
<dbReference type="GeneID" id="14308565"/>
<dbReference type="eggNOG" id="arCOG00349">
    <property type="taxonomic scope" value="Archaea"/>
</dbReference>
<dbReference type="PANTHER" id="PTHR36923:SF3">
    <property type="entry name" value="FERREDOXIN"/>
    <property type="match status" value="1"/>
</dbReference>
<dbReference type="PRINTS" id="PR00352">
    <property type="entry name" value="3FE4SFRDOXIN"/>
</dbReference>
<evidence type="ECO:0000259" key="8">
    <source>
        <dbReference type="PROSITE" id="PS51379"/>
    </source>
</evidence>
<dbReference type="RefSeq" id="WP_015286727.1">
    <property type="nucleotide sequence ID" value="NC_019943.1"/>
</dbReference>
<keyword evidence="2 7" id="KW-0813">Transport</keyword>
<reference evidence="9 10" key="2">
    <citation type="journal article" date="2014" name="Genome Announc.">
        <title>Complete Genome Sequence of Methanoregula formicica SMSPT, a Mesophilic Hydrogenotrophic Methanogen Isolated from a Methanogenic Upflow Anaerobic Sludge Blanket Reactor.</title>
        <authorList>
            <person name="Yamamoto K."/>
            <person name="Tamaki H."/>
            <person name="Cadillo-Quiroz H."/>
            <person name="Imachi H."/>
            <person name="Kyrpides N."/>
            <person name="Woyke T."/>
            <person name="Goodwin L."/>
            <person name="Zinder S.H."/>
            <person name="Kamagata Y."/>
            <person name="Liu W.T."/>
        </authorList>
    </citation>
    <scope>NUCLEOTIDE SEQUENCE [LARGE SCALE GENOMIC DNA]</scope>
    <source>
        <strain evidence="10">DSM 22288 / NBRC 105244 / SMSP</strain>
    </source>
</reference>
<dbReference type="PROSITE" id="PS51379">
    <property type="entry name" value="4FE4S_FER_2"/>
    <property type="match status" value="1"/>
</dbReference>
<evidence type="ECO:0000256" key="1">
    <source>
        <dbReference type="ARBA" id="ARBA00001966"/>
    </source>
</evidence>
<dbReference type="EMBL" id="CP003167">
    <property type="protein sequence ID" value="AGB03765.1"/>
    <property type="molecule type" value="Genomic_DNA"/>
</dbReference>
<evidence type="ECO:0000256" key="2">
    <source>
        <dbReference type="ARBA" id="ARBA00022448"/>
    </source>
</evidence>
<dbReference type="Gene3D" id="3.30.70.20">
    <property type="match status" value="1"/>
</dbReference>
<dbReference type="PROSITE" id="PS00198">
    <property type="entry name" value="4FE4S_FER_1"/>
    <property type="match status" value="1"/>
</dbReference>
<evidence type="ECO:0000256" key="3">
    <source>
        <dbReference type="ARBA" id="ARBA00022723"/>
    </source>
</evidence>
<evidence type="ECO:0000256" key="7">
    <source>
        <dbReference type="RuleBase" id="RU368020"/>
    </source>
</evidence>